<dbReference type="PRINTS" id="PR00039">
    <property type="entry name" value="HTHLYSR"/>
</dbReference>
<comment type="similarity">
    <text evidence="1">Belongs to the LysR transcriptional regulatory family.</text>
</comment>
<dbReference type="SUPFAM" id="SSF46785">
    <property type="entry name" value="Winged helix' DNA-binding domain"/>
    <property type="match status" value="1"/>
</dbReference>
<evidence type="ECO:0000313" key="6">
    <source>
        <dbReference type="EMBL" id="MCH6165431.1"/>
    </source>
</evidence>
<dbReference type="CDD" id="cd05466">
    <property type="entry name" value="PBP2_LTTR_substrate"/>
    <property type="match status" value="1"/>
</dbReference>
<dbReference type="InterPro" id="IPR050950">
    <property type="entry name" value="HTH-type_LysR_regulators"/>
</dbReference>
<keyword evidence="7" id="KW-1185">Reference proteome</keyword>
<evidence type="ECO:0000313" key="7">
    <source>
        <dbReference type="Proteomes" id="UP001299970"/>
    </source>
</evidence>
<keyword evidence="2" id="KW-0805">Transcription regulation</keyword>
<protein>
    <submittedName>
        <fullName evidence="6">LysR family transcriptional regulator</fullName>
    </submittedName>
</protein>
<dbReference type="Pfam" id="PF03466">
    <property type="entry name" value="LysR_substrate"/>
    <property type="match status" value="1"/>
</dbReference>
<dbReference type="Proteomes" id="UP001299970">
    <property type="component" value="Unassembled WGS sequence"/>
</dbReference>
<dbReference type="InterPro" id="IPR036388">
    <property type="entry name" value="WH-like_DNA-bd_sf"/>
</dbReference>
<dbReference type="InterPro" id="IPR005119">
    <property type="entry name" value="LysR_subst-bd"/>
</dbReference>
<organism evidence="6 7">
    <name type="scientific">Pseudonocardia alaniniphila</name>
    <dbReference type="NCBI Taxonomy" id="75291"/>
    <lineage>
        <taxon>Bacteria</taxon>
        <taxon>Bacillati</taxon>
        <taxon>Actinomycetota</taxon>
        <taxon>Actinomycetes</taxon>
        <taxon>Pseudonocardiales</taxon>
        <taxon>Pseudonocardiaceae</taxon>
        <taxon>Pseudonocardia</taxon>
    </lineage>
</organism>
<dbReference type="Pfam" id="PF00126">
    <property type="entry name" value="HTH_1"/>
    <property type="match status" value="1"/>
</dbReference>
<gene>
    <name evidence="6" type="ORF">MMF94_07040</name>
</gene>
<sequence length="299" mass="33360">MNLDLFRLQVFVTVVDRNGYSAAARRLNLAQPSVSRHVSELERACGAELLQYRDRGIHLTAAGREVYQAALVMLTEQHRLQDSLGDLRNGRRGRVRLGVSMAFEQRYFFEDVIGPFSRRHEGTQLSVRFGHSPRQAQAVVDGQLDLAYVMRWHLPTDAEFEFLHDLRLTFVASRDHPLAGRRYIAVCDIAEAGLITAPFIGVEESFYREVLREFGLTGDHSVIEVDGMQTRFLAAAAGLGVMATFVPDHAREALSADFALLDVEGRPTTVQAGLVRRSDHPGSSTTDELAAWLRKLSAP</sequence>
<dbReference type="Gene3D" id="3.40.190.10">
    <property type="entry name" value="Periplasmic binding protein-like II"/>
    <property type="match status" value="2"/>
</dbReference>
<evidence type="ECO:0000259" key="5">
    <source>
        <dbReference type="PROSITE" id="PS50931"/>
    </source>
</evidence>
<dbReference type="InterPro" id="IPR036390">
    <property type="entry name" value="WH_DNA-bd_sf"/>
</dbReference>
<dbReference type="PROSITE" id="PS50931">
    <property type="entry name" value="HTH_LYSR"/>
    <property type="match status" value="1"/>
</dbReference>
<keyword evidence="3" id="KW-0238">DNA-binding</keyword>
<dbReference type="RefSeq" id="WP_241035469.1">
    <property type="nucleotide sequence ID" value="NZ_BAAAJF010000032.1"/>
</dbReference>
<dbReference type="EMBL" id="JAKXMK010000006">
    <property type="protein sequence ID" value="MCH6165431.1"/>
    <property type="molecule type" value="Genomic_DNA"/>
</dbReference>
<proteinExistence type="inferred from homology"/>
<feature type="domain" description="HTH lysR-type" evidence="5">
    <location>
        <begin position="1"/>
        <end position="60"/>
    </location>
</feature>
<dbReference type="PANTHER" id="PTHR30419">
    <property type="entry name" value="HTH-TYPE TRANSCRIPTIONAL REGULATOR YBHD"/>
    <property type="match status" value="1"/>
</dbReference>
<dbReference type="InterPro" id="IPR000847">
    <property type="entry name" value="LysR_HTH_N"/>
</dbReference>
<keyword evidence="4" id="KW-0804">Transcription</keyword>
<reference evidence="6 7" key="1">
    <citation type="submission" date="2022-03" db="EMBL/GenBank/DDBJ databases">
        <title>Pseudonocardia alaer sp. nov., a novel actinomycete isolated from reed forest soil.</title>
        <authorList>
            <person name="Wang L."/>
        </authorList>
    </citation>
    <scope>NUCLEOTIDE SEQUENCE [LARGE SCALE GENOMIC DNA]</scope>
    <source>
        <strain evidence="6 7">Y-16303</strain>
    </source>
</reference>
<evidence type="ECO:0000256" key="3">
    <source>
        <dbReference type="ARBA" id="ARBA00023125"/>
    </source>
</evidence>
<evidence type="ECO:0000256" key="1">
    <source>
        <dbReference type="ARBA" id="ARBA00009437"/>
    </source>
</evidence>
<dbReference type="SUPFAM" id="SSF53850">
    <property type="entry name" value="Periplasmic binding protein-like II"/>
    <property type="match status" value="1"/>
</dbReference>
<comment type="caution">
    <text evidence="6">The sequence shown here is derived from an EMBL/GenBank/DDBJ whole genome shotgun (WGS) entry which is preliminary data.</text>
</comment>
<evidence type="ECO:0000256" key="2">
    <source>
        <dbReference type="ARBA" id="ARBA00023015"/>
    </source>
</evidence>
<name>A0ABS9TA95_9PSEU</name>
<dbReference type="Gene3D" id="1.10.10.10">
    <property type="entry name" value="Winged helix-like DNA-binding domain superfamily/Winged helix DNA-binding domain"/>
    <property type="match status" value="1"/>
</dbReference>
<accession>A0ABS9TA95</accession>
<evidence type="ECO:0000256" key="4">
    <source>
        <dbReference type="ARBA" id="ARBA00023163"/>
    </source>
</evidence>